<name>A0A3A1WQI4_9HYPH</name>
<feature type="region of interest" description="Disordered" evidence="1">
    <location>
        <begin position="16"/>
        <end position="44"/>
    </location>
</feature>
<dbReference type="AlphaFoldDB" id="A0A3A1WQI4"/>
<evidence type="ECO:0000256" key="1">
    <source>
        <dbReference type="SAM" id="MobiDB-lite"/>
    </source>
</evidence>
<gene>
    <name evidence="2" type="ORF">D3218_02585</name>
</gene>
<evidence type="ECO:0000313" key="3">
    <source>
        <dbReference type="Proteomes" id="UP000265750"/>
    </source>
</evidence>
<sequence>MCVSLALPLSACQSFLPRDETPVTPPPLAAAPGVGSSGQKLDEQGYPVIGRMPRAARPQASDETVQQTEQRYARVEARGGGNPDAAYRRDVAELQALAASQQAEADRVLAPAPADAASSRAQ</sequence>
<feature type="region of interest" description="Disordered" evidence="1">
    <location>
        <begin position="99"/>
        <end position="122"/>
    </location>
</feature>
<comment type="caution">
    <text evidence="2">The sequence shown here is derived from an EMBL/GenBank/DDBJ whole genome shotgun (WGS) entry which is preliminary data.</text>
</comment>
<keyword evidence="3" id="KW-1185">Reference proteome</keyword>
<protein>
    <submittedName>
        <fullName evidence="2">Uncharacterized protein</fullName>
    </submittedName>
</protein>
<reference evidence="3" key="1">
    <citation type="submission" date="2018-09" db="EMBL/GenBank/DDBJ databases">
        <authorList>
            <person name="Tuo L."/>
        </authorList>
    </citation>
    <scope>NUCLEOTIDE SEQUENCE [LARGE SCALE GENOMIC DNA]</scope>
    <source>
        <strain evidence="3">M2BS4Y-1</strain>
    </source>
</reference>
<accession>A0A3A1WQI4</accession>
<dbReference type="Proteomes" id="UP000265750">
    <property type="component" value="Unassembled WGS sequence"/>
</dbReference>
<organism evidence="2 3">
    <name type="scientific">Aureimonas flava</name>
    <dbReference type="NCBI Taxonomy" id="2320271"/>
    <lineage>
        <taxon>Bacteria</taxon>
        <taxon>Pseudomonadati</taxon>
        <taxon>Pseudomonadota</taxon>
        <taxon>Alphaproteobacteria</taxon>
        <taxon>Hyphomicrobiales</taxon>
        <taxon>Aurantimonadaceae</taxon>
        <taxon>Aureimonas</taxon>
    </lineage>
</organism>
<dbReference type="EMBL" id="QYRN01000001">
    <property type="protein sequence ID" value="RIY03650.1"/>
    <property type="molecule type" value="Genomic_DNA"/>
</dbReference>
<proteinExistence type="predicted"/>
<evidence type="ECO:0000313" key="2">
    <source>
        <dbReference type="EMBL" id="RIY03650.1"/>
    </source>
</evidence>